<name>A0A7W9F8L9_9CAUL</name>
<evidence type="ECO:0000313" key="1">
    <source>
        <dbReference type="EMBL" id="MBB5740125.1"/>
    </source>
</evidence>
<dbReference type="Proteomes" id="UP000527324">
    <property type="component" value="Unassembled WGS sequence"/>
</dbReference>
<proteinExistence type="predicted"/>
<dbReference type="InterPro" id="IPR030972">
    <property type="entry name" value="UrcA_uranyl"/>
</dbReference>
<dbReference type="NCBIfam" id="TIGR04433">
    <property type="entry name" value="UrcA_uranyl"/>
    <property type="match status" value="1"/>
</dbReference>
<protein>
    <submittedName>
        <fullName evidence="1">UrcA family protein</fullName>
    </submittedName>
</protein>
<evidence type="ECO:0000313" key="2">
    <source>
        <dbReference type="Proteomes" id="UP000527324"/>
    </source>
</evidence>
<gene>
    <name evidence="1" type="ORF">GGQ93_001839</name>
</gene>
<dbReference type="EMBL" id="JACHOQ010000003">
    <property type="protein sequence ID" value="MBB5740125.1"/>
    <property type="molecule type" value="Genomic_DNA"/>
</dbReference>
<keyword evidence="2" id="KW-1185">Reference proteome</keyword>
<organism evidence="1 2">
    <name type="scientific">Brevundimonas aurantiaca</name>
    <dbReference type="NCBI Taxonomy" id="74316"/>
    <lineage>
        <taxon>Bacteria</taxon>
        <taxon>Pseudomonadati</taxon>
        <taxon>Pseudomonadota</taxon>
        <taxon>Alphaproteobacteria</taxon>
        <taxon>Caulobacterales</taxon>
        <taxon>Caulobacteraceae</taxon>
        <taxon>Brevundimonas</taxon>
    </lineage>
</organism>
<accession>A0A7W9F8L9</accession>
<dbReference type="RefSeq" id="WP_183216547.1">
    <property type="nucleotide sequence ID" value="NZ_CAJFZW010000007.1"/>
</dbReference>
<reference evidence="1 2" key="1">
    <citation type="submission" date="2020-08" db="EMBL/GenBank/DDBJ databases">
        <title>Genomic Encyclopedia of Type Strains, Phase IV (KMG-IV): sequencing the most valuable type-strain genomes for metagenomic binning, comparative biology and taxonomic classification.</title>
        <authorList>
            <person name="Goeker M."/>
        </authorList>
    </citation>
    <scope>NUCLEOTIDE SEQUENCE [LARGE SCALE GENOMIC DNA]</scope>
    <source>
        <strain evidence="1 2">DSM 4731</strain>
    </source>
</reference>
<dbReference type="AlphaFoldDB" id="A0A7W9F8L9"/>
<comment type="caution">
    <text evidence="1">The sequence shown here is derived from an EMBL/GenBank/DDBJ whole genome shotgun (WGS) entry which is preliminary data.</text>
</comment>
<sequence>MMTGLMGLMLAAAVLAPGGAPDMRVDAKGLSMGRTGDAAVLADRIQTASRDWCAQHRAVLTPGDLGLPQVCEREMRRRAYYQLPASERRLFVKAGGRRLLNQF</sequence>